<evidence type="ECO:0000256" key="5">
    <source>
        <dbReference type="ARBA" id="ARBA00022832"/>
    </source>
</evidence>
<keyword evidence="7 9" id="KW-0275">Fatty acid biosynthesis</keyword>
<dbReference type="PANTHER" id="PTHR45266">
    <property type="entry name" value="OXALOACETATE DECARBOXYLASE ALPHA CHAIN"/>
    <property type="match status" value="1"/>
</dbReference>
<comment type="pathway">
    <text evidence="2 9">Lipid metabolism; fatty acid biosynthesis.</text>
</comment>
<dbReference type="Proteomes" id="UP001239909">
    <property type="component" value="Unassembled WGS sequence"/>
</dbReference>
<proteinExistence type="predicted"/>
<dbReference type="Pfam" id="PF00364">
    <property type="entry name" value="Biotin_lipoyl"/>
    <property type="match status" value="1"/>
</dbReference>
<dbReference type="PRINTS" id="PR01071">
    <property type="entry name" value="ACOABIOTINCC"/>
</dbReference>
<evidence type="ECO:0000256" key="7">
    <source>
        <dbReference type="ARBA" id="ARBA00023160"/>
    </source>
</evidence>
<keyword evidence="6 9" id="KW-0443">Lipid metabolism</keyword>
<accession>A0ABQ6LR97</accession>
<dbReference type="RefSeq" id="WP_285673495.1">
    <property type="nucleotide sequence ID" value="NZ_BSYI01000036.1"/>
</dbReference>
<evidence type="ECO:0000256" key="6">
    <source>
        <dbReference type="ARBA" id="ARBA00023098"/>
    </source>
</evidence>
<keyword evidence="4 9" id="KW-0444">Lipid biosynthesis</keyword>
<feature type="region of interest" description="Disordered" evidence="10">
    <location>
        <begin position="65"/>
        <end position="91"/>
    </location>
</feature>
<dbReference type="SUPFAM" id="SSF51230">
    <property type="entry name" value="Single hybrid motif"/>
    <property type="match status" value="1"/>
</dbReference>
<protein>
    <recommendedName>
        <fullName evidence="3 9">Biotin carboxyl carrier protein of acetyl-CoA carboxylase</fullName>
    </recommendedName>
</protein>
<evidence type="ECO:0000256" key="1">
    <source>
        <dbReference type="ARBA" id="ARBA00003761"/>
    </source>
</evidence>
<sequence length="174" mass="18502">MSKDKENENAKLVERDIAFVRALAEVLSEHDLTEIEICREYGDDDEIDIRLVRAAPEAPVVYAAPPAAEAPRPAHAPAAPGRGAHRAEAEADDAPDLTNALTSPMVGTVYLAGEPDAPPFVSVGDKVAEGQTVLIIEAMKTMNQIPSPRAGTVQKVLVENAEPVEYGAPLMIIA</sequence>
<dbReference type="PROSITE" id="PS00188">
    <property type="entry name" value="BIOTIN"/>
    <property type="match status" value="1"/>
</dbReference>
<comment type="function">
    <text evidence="1 9">This protein is a component of the acetyl coenzyme A carboxylase complex; first, biotin carboxylase catalyzes the carboxylation of the carrier protein and then the transcarboxylase transfers the carboxyl group to form malonyl-CoA.</text>
</comment>
<name>A0ABQ6LR97_9RHOB</name>
<dbReference type="CDD" id="cd06850">
    <property type="entry name" value="biotinyl_domain"/>
    <property type="match status" value="1"/>
</dbReference>
<dbReference type="NCBIfam" id="TIGR00531">
    <property type="entry name" value="BCCP"/>
    <property type="match status" value="1"/>
</dbReference>
<comment type="caution">
    <text evidence="12">The sequence shown here is derived from an EMBL/GenBank/DDBJ whole genome shotgun (WGS) entry which is preliminary data.</text>
</comment>
<evidence type="ECO:0000256" key="10">
    <source>
        <dbReference type="SAM" id="MobiDB-lite"/>
    </source>
</evidence>
<dbReference type="EMBL" id="BSYI01000036">
    <property type="protein sequence ID" value="GMG84448.1"/>
    <property type="molecule type" value="Genomic_DNA"/>
</dbReference>
<dbReference type="InterPro" id="IPR011053">
    <property type="entry name" value="Single_hybrid_motif"/>
</dbReference>
<evidence type="ECO:0000256" key="2">
    <source>
        <dbReference type="ARBA" id="ARBA00005194"/>
    </source>
</evidence>
<organism evidence="12 13">
    <name type="scientific">Paralimibaculum aggregatum</name>
    <dbReference type="NCBI Taxonomy" id="3036245"/>
    <lineage>
        <taxon>Bacteria</taxon>
        <taxon>Pseudomonadati</taxon>
        <taxon>Pseudomonadota</taxon>
        <taxon>Alphaproteobacteria</taxon>
        <taxon>Rhodobacterales</taxon>
        <taxon>Paracoccaceae</taxon>
        <taxon>Paralimibaculum</taxon>
    </lineage>
</organism>
<evidence type="ECO:0000256" key="3">
    <source>
        <dbReference type="ARBA" id="ARBA00017562"/>
    </source>
</evidence>
<feature type="compositionally biased region" description="Low complexity" evidence="10">
    <location>
        <begin position="65"/>
        <end position="82"/>
    </location>
</feature>
<gene>
    <name evidence="12" type="primary">accB</name>
    <name evidence="12" type="ORF">LNKW23_36640</name>
</gene>
<evidence type="ECO:0000256" key="8">
    <source>
        <dbReference type="ARBA" id="ARBA00023267"/>
    </source>
</evidence>
<dbReference type="Gene3D" id="2.40.50.100">
    <property type="match status" value="1"/>
</dbReference>
<dbReference type="InterPro" id="IPR050709">
    <property type="entry name" value="Biotin_Carboxyl_Carrier/Decarb"/>
</dbReference>
<reference evidence="12 13" key="1">
    <citation type="submission" date="2023-04" db="EMBL/GenBank/DDBJ databases">
        <title>Marinoamorphus aggregata gen. nov., sp. Nov., isolate from tissue of brittle star Ophioplocus japonicus.</title>
        <authorList>
            <person name="Kawano K."/>
            <person name="Sawayama S."/>
            <person name="Nakagawa S."/>
        </authorList>
    </citation>
    <scope>NUCLEOTIDE SEQUENCE [LARGE SCALE GENOMIC DNA]</scope>
    <source>
        <strain evidence="12 13">NKW23</strain>
    </source>
</reference>
<dbReference type="InterPro" id="IPR000089">
    <property type="entry name" value="Biotin_lipoyl"/>
</dbReference>
<dbReference type="InterPro" id="IPR001249">
    <property type="entry name" value="AcCoA_biotinCC"/>
</dbReference>
<feature type="domain" description="Lipoyl-binding" evidence="11">
    <location>
        <begin position="98"/>
        <end position="174"/>
    </location>
</feature>
<dbReference type="PROSITE" id="PS50968">
    <property type="entry name" value="BIOTINYL_LIPOYL"/>
    <property type="match status" value="1"/>
</dbReference>
<evidence type="ECO:0000313" key="12">
    <source>
        <dbReference type="EMBL" id="GMG84448.1"/>
    </source>
</evidence>
<keyword evidence="8 9" id="KW-0092">Biotin</keyword>
<keyword evidence="13" id="KW-1185">Reference proteome</keyword>
<dbReference type="PANTHER" id="PTHR45266:SF3">
    <property type="entry name" value="OXALOACETATE DECARBOXYLASE ALPHA CHAIN"/>
    <property type="match status" value="1"/>
</dbReference>
<evidence type="ECO:0000256" key="9">
    <source>
        <dbReference type="RuleBase" id="RU364072"/>
    </source>
</evidence>
<evidence type="ECO:0000259" key="11">
    <source>
        <dbReference type="PROSITE" id="PS50968"/>
    </source>
</evidence>
<dbReference type="InterPro" id="IPR001882">
    <property type="entry name" value="Biotin_BS"/>
</dbReference>
<evidence type="ECO:0000313" key="13">
    <source>
        <dbReference type="Proteomes" id="UP001239909"/>
    </source>
</evidence>
<keyword evidence="5 9" id="KW-0276">Fatty acid metabolism</keyword>
<evidence type="ECO:0000256" key="4">
    <source>
        <dbReference type="ARBA" id="ARBA00022516"/>
    </source>
</evidence>